<protein>
    <recommendedName>
        <fullName evidence="1">EthD domain-containing protein</fullName>
    </recommendedName>
</protein>
<dbReference type="EMBL" id="AATQ01000043">
    <property type="protein sequence ID" value="EAU44572.1"/>
    <property type="molecule type" value="Genomic_DNA"/>
</dbReference>
<evidence type="ECO:0000259" key="1">
    <source>
        <dbReference type="Pfam" id="PF07110"/>
    </source>
</evidence>
<dbReference type="STRING" id="314265.R2601_06263"/>
<organism evidence="2 3">
    <name type="scientific">Salipiger bermudensis (strain DSM 26914 / JCM 13377 / KCTC 12554 / HTCC2601)</name>
    <name type="common">Pelagibaca bermudensis</name>
    <dbReference type="NCBI Taxonomy" id="314265"/>
    <lineage>
        <taxon>Bacteria</taxon>
        <taxon>Pseudomonadati</taxon>
        <taxon>Pseudomonadota</taxon>
        <taxon>Alphaproteobacteria</taxon>
        <taxon>Rhodobacterales</taxon>
        <taxon>Roseobacteraceae</taxon>
        <taxon>Salipiger</taxon>
    </lineage>
</organism>
<evidence type="ECO:0000313" key="2">
    <source>
        <dbReference type="EMBL" id="EAU44572.1"/>
    </source>
</evidence>
<evidence type="ECO:0000313" key="3">
    <source>
        <dbReference type="Proteomes" id="UP000006230"/>
    </source>
</evidence>
<dbReference type="eggNOG" id="ENOG503220G">
    <property type="taxonomic scope" value="Bacteria"/>
</dbReference>
<keyword evidence="3" id="KW-1185">Reference proteome</keyword>
<dbReference type="HOGENOM" id="CLU_1208677_0_0_5"/>
<accession>Q0FK33</accession>
<dbReference type="RefSeq" id="WP_007803106.1">
    <property type="nucleotide sequence ID" value="NZ_DS022277.1"/>
</dbReference>
<dbReference type="Proteomes" id="UP000006230">
    <property type="component" value="Unassembled WGS sequence"/>
</dbReference>
<dbReference type="InterPro" id="IPR009799">
    <property type="entry name" value="EthD_dom"/>
</dbReference>
<reference evidence="2 3" key="1">
    <citation type="journal article" date="2010" name="J. Bacteriol.">
        <title>Genome sequences of Pelagibaca bermudensis HTCC2601T and Maritimibacter alkaliphilus HTCC2654T, the type strains of two marine Roseobacter genera.</title>
        <authorList>
            <person name="Thrash J.C."/>
            <person name="Cho J.C."/>
            <person name="Ferriera S."/>
            <person name="Johnson J."/>
            <person name="Vergin K.L."/>
            <person name="Giovannoni S.J."/>
        </authorList>
    </citation>
    <scope>NUCLEOTIDE SEQUENCE [LARGE SCALE GENOMIC DNA]</scope>
    <source>
        <strain evidence="3">DSM 26914 / JCM 13377 / KCTC 12554 / HTCC2601</strain>
    </source>
</reference>
<feature type="domain" description="EthD" evidence="1">
    <location>
        <begin position="130"/>
        <end position="219"/>
    </location>
</feature>
<dbReference type="SUPFAM" id="SSF54909">
    <property type="entry name" value="Dimeric alpha+beta barrel"/>
    <property type="match status" value="2"/>
</dbReference>
<dbReference type="NCBIfam" id="TIGR02118">
    <property type="entry name" value="EthD family reductase"/>
    <property type="match status" value="1"/>
</dbReference>
<sequence length="231" mass="26588">MITRFGLLTRKSGLSPEDFNAHWEKSHGPMAAKFPGLRAYFQHVVTNKDQFGISHARGSEWDLDGFSELHFDDMQAMLDAVSGEVFAPTLVDEEAFLEDVQLVACEKHKVVPMDFDGGPFIKRMTLLKRRPDVTPEQFRHEWLDTHADFVRRWPNVLGYHQNIVVDRYHGSRTERAPYSAVPVDGIVEFWFRDTEAAAELYATDIVTETQEHAKVFLDTITPYFVETRQVV</sequence>
<feature type="domain" description="EthD" evidence="1">
    <location>
        <begin position="11"/>
        <end position="97"/>
    </location>
</feature>
<dbReference type="AlphaFoldDB" id="Q0FK33"/>
<dbReference type="Pfam" id="PF07110">
    <property type="entry name" value="EthD"/>
    <property type="match status" value="2"/>
</dbReference>
<proteinExistence type="predicted"/>
<dbReference type="InterPro" id="IPR011008">
    <property type="entry name" value="Dimeric_a/b-barrel"/>
</dbReference>
<gene>
    <name evidence="2" type="ORF">R2601_06263</name>
</gene>
<dbReference type="Gene3D" id="3.30.70.100">
    <property type="match status" value="2"/>
</dbReference>
<comment type="caution">
    <text evidence="2">The sequence shown here is derived from an EMBL/GenBank/DDBJ whole genome shotgun (WGS) entry which is preliminary data.</text>
</comment>
<dbReference type="GO" id="GO:0016491">
    <property type="term" value="F:oxidoreductase activity"/>
    <property type="evidence" value="ECO:0007669"/>
    <property type="project" value="InterPro"/>
</dbReference>
<dbReference type="OrthoDB" id="6369070at2"/>
<name>Q0FK33_SALBH</name>